<dbReference type="InterPro" id="IPR018497">
    <property type="entry name" value="Peptidase_M13_C"/>
</dbReference>
<sequence>MTSISLFSDLDPSIAAGQDFYRHVNGTWIDQAVIPDDRAGDGPFYQLDDESREAVHHILEDLVDGKGEDIRDKATEHEVEVAVELYRRYMDVDAVEKAGAEPLRPLFAEIDAISSVVDLVTFLGKAERRGITGLFDAGAESDPGDPTREVMWIAQAGIGLPDEAYYRDEDKAEIRDAYLRHIQASFELAGFPDAEQAARTVMDLETQIASHHWDRVRCRDLQASYNPTTFAEFDEAHPGLHLEVWRSTADMPMTVVTNLINAEPSFFDGVETLLTDERIDQWRTWATWQVIRSYSEVLSSDFVERDFDFYGRTLNGTPALRPRWKRAVDFVQSAMGEAIGKMYVARHFPPASKQRMDELVTNILAAYRESISQLDWMGEDTRKEALEKLANFRPKIGYPDSWRDFSGLQVGPGNLVDAVQDVVSFVVDHTIEKLGKPVDPDEWMMFPQTVNAYYHPLRNEIVFPAAILQPPFFHPDVDDAVNYGGIGSVIGHEIGHGFDDQGSTCDGKGLLRDWWTAEDRAAFEERTKGLVDQYNELVPKQLGPDGPHVNGELTIGENIGDLGGAGIAFKALQISFDGNEPEPIDGLTWQQRFFLSYASIWRGVLRDEAVRRRIATDPHSPSEFRCNQIVRNIDAFHEAFGVTEDDEMWLDPDKRVTIW</sequence>
<dbReference type="InterPro" id="IPR024079">
    <property type="entry name" value="MetalloPept_cat_dom_sf"/>
</dbReference>
<keyword evidence="4" id="KW-0479">Metal-binding</keyword>
<dbReference type="PANTHER" id="PTHR11733">
    <property type="entry name" value="ZINC METALLOPROTEASE FAMILY M13 NEPRILYSIN-RELATED"/>
    <property type="match status" value="1"/>
</dbReference>
<keyword evidence="7" id="KW-0482">Metalloprotease</keyword>
<feature type="domain" description="Peptidase M13 C-terminal" evidence="8">
    <location>
        <begin position="451"/>
        <end position="656"/>
    </location>
</feature>
<evidence type="ECO:0000256" key="4">
    <source>
        <dbReference type="ARBA" id="ARBA00022723"/>
    </source>
</evidence>
<evidence type="ECO:0000256" key="2">
    <source>
        <dbReference type="ARBA" id="ARBA00007357"/>
    </source>
</evidence>
<dbReference type="InterPro" id="IPR008753">
    <property type="entry name" value="Peptidase_M13_N"/>
</dbReference>
<proteinExistence type="inferred from homology"/>
<comment type="similarity">
    <text evidence="2">Belongs to the peptidase M13 family.</text>
</comment>
<dbReference type="PROSITE" id="PS51885">
    <property type="entry name" value="NEPRILYSIN"/>
    <property type="match status" value="1"/>
</dbReference>
<keyword evidence="11" id="KW-1185">Reference proteome</keyword>
<evidence type="ECO:0000256" key="7">
    <source>
        <dbReference type="ARBA" id="ARBA00023049"/>
    </source>
</evidence>
<dbReference type="EMBL" id="CP115668">
    <property type="protein sequence ID" value="WCC79584.1"/>
    <property type="molecule type" value="Genomic_DNA"/>
</dbReference>
<keyword evidence="3" id="KW-0645">Protease</keyword>
<dbReference type="PRINTS" id="PR00786">
    <property type="entry name" value="NEPRILYSIN"/>
</dbReference>
<evidence type="ECO:0000256" key="5">
    <source>
        <dbReference type="ARBA" id="ARBA00022801"/>
    </source>
</evidence>
<organism evidence="10 11">
    <name type="scientific">Cutibacterium equinum</name>
    <dbReference type="NCBI Taxonomy" id="3016342"/>
    <lineage>
        <taxon>Bacteria</taxon>
        <taxon>Bacillati</taxon>
        <taxon>Actinomycetota</taxon>
        <taxon>Actinomycetes</taxon>
        <taxon>Propionibacteriales</taxon>
        <taxon>Propionibacteriaceae</taxon>
        <taxon>Cutibacterium</taxon>
    </lineage>
</organism>
<dbReference type="InterPro" id="IPR000718">
    <property type="entry name" value="Peptidase_M13"/>
</dbReference>
<evidence type="ECO:0000259" key="8">
    <source>
        <dbReference type="Pfam" id="PF01431"/>
    </source>
</evidence>
<comment type="cofactor">
    <cofactor evidence="1">
        <name>Zn(2+)</name>
        <dbReference type="ChEBI" id="CHEBI:29105"/>
    </cofactor>
</comment>
<dbReference type="RefSeq" id="WP_271417775.1">
    <property type="nucleotide sequence ID" value="NZ_CP115668.1"/>
</dbReference>
<keyword evidence="6" id="KW-0862">Zinc</keyword>
<gene>
    <name evidence="10" type="ORF">O6R08_08750</name>
</gene>
<dbReference type="Pfam" id="PF05649">
    <property type="entry name" value="Peptidase_M13_N"/>
    <property type="match status" value="1"/>
</dbReference>
<evidence type="ECO:0000256" key="3">
    <source>
        <dbReference type="ARBA" id="ARBA00022670"/>
    </source>
</evidence>
<dbReference type="InterPro" id="IPR042089">
    <property type="entry name" value="Peptidase_M13_dom_2"/>
</dbReference>
<accession>A0ABY7QX02</accession>
<reference evidence="10 11" key="1">
    <citation type="submission" date="2023-06" db="EMBL/GenBank/DDBJ databases">
        <title>The Gram-positive Non-spore-bearing Anaerobic Bacilli of Human Feces.</title>
        <authorList>
            <person name="Eggerth A.H."/>
        </authorList>
    </citation>
    <scope>NUCLEOTIDE SEQUENCE [LARGE SCALE GENOMIC DNA]</scope>
    <source>
        <strain evidence="10 11">CBA3108</strain>
    </source>
</reference>
<dbReference type="SUPFAM" id="SSF55486">
    <property type="entry name" value="Metalloproteases ('zincins'), catalytic domain"/>
    <property type="match status" value="1"/>
</dbReference>
<feature type="domain" description="Peptidase M13 N-terminal" evidence="9">
    <location>
        <begin position="17"/>
        <end position="399"/>
    </location>
</feature>
<dbReference type="Pfam" id="PF01431">
    <property type="entry name" value="Peptidase_M13"/>
    <property type="match status" value="1"/>
</dbReference>
<dbReference type="CDD" id="cd08662">
    <property type="entry name" value="M13"/>
    <property type="match status" value="1"/>
</dbReference>
<dbReference type="Gene3D" id="3.40.390.10">
    <property type="entry name" value="Collagenase (Catalytic Domain)"/>
    <property type="match status" value="1"/>
</dbReference>
<evidence type="ECO:0000313" key="10">
    <source>
        <dbReference type="EMBL" id="WCC79584.1"/>
    </source>
</evidence>
<protein>
    <submittedName>
        <fullName evidence="10">Peptidase M13</fullName>
    </submittedName>
</protein>
<dbReference type="PANTHER" id="PTHR11733:SF167">
    <property type="entry name" value="FI17812P1-RELATED"/>
    <property type="match status" value="1"/>
</dbReference>
<evidence type="ECO:0000256" key="6">
    <source>
        <dbReference type="ARBA" id="ARBA00022833"/>
    </source>
</evidence>
<evidence type="ECO:0000259" key="9">
    <source>
        <dbReference type="Pfam" id="PF05649"/>
    </source>
</evidence>
<keyword evidence="5" id="KW-0378">Hydrolase</keyword>
<name>A0ABY7QX02_9ACTN</name>
<dbReference type="Proteomes" id="UP001212097">
    <property type="component" value="Chromosome"/>
</dbReference>
<evidence type="ECO:0000313" key="11">
    <source>
        <dbReference type="Proteomes" id="UP001212097"/>
    </source>
</evidence>
<dbReference type="Gene3D" id="1.10.1380.10">
    <property type="entry name" value="Neutral endopeptidase , domain2"/>
    <property type="match status" value="1"/>
</dbReference>
<evidence type="ECO:0000256" key="1">
    <source>
        <dbReference type="ARBA" id="ARBA00001947"/>
    </source>
</evidence>